<evidence type="ECO:0000313" key="2">
    <source>
        <dbReference type="EMBL" id="MPC42641.1"/>
    </source>
</evidence>
<dbReference type="AlphaFoldDB" id="A0A5B7F6C3"/>
<evidence type="ECO:0000313" key="3">
    <source>
        <dbReference type="Proteomes" id="UP000324222"/>
    </source>
</evidence>
<protein>
    <submittedName>
        <fullName evidence="2">Uncharacterized protein</fullName>
    </submittedName>
</protein>
<keyword evidence="1" id="KW-0812">Transmembrane</keyword>
<feature type="transmembrane region" description="Helical" evidence="1">
    <location>
        <begin position="86"/>
        <end position="111"/>
    </location>
</feature>
<evidence type="ECO:0000256" key="1">
    <source>
        <dbReference type="SAM" id="Phobius"/>
    </source>
</evidence>
<keyword evidence="3" id="KW-1185">Reference proteome</keyword>
<keyword evidence="1" id="KW-0472">Membrane</keyword>
<dbReference type="EMBL" id="VSRR010005511">
    <property type="protein sequence ID" value="MPC42641.1"/>
    <property type="molecule type" value="Genomic_DNA"/>
</dbReference>
<reference evidence="2 3" key="1">
    <citation type="submission" date="2019-05" db="EMBL/GenBank/DDBJ databases">
        <title>Another draft genome of Portunus trituberculatus and its Hox gene families provides insights of decapod evolution.</title>
        <authorList>
            <person name="Jeong J.-H."/>
            <person name="Song I."/>
            <person name="Kim S."/>
            <person name="Choi T."/>
            <person name="Kim D."/>
            <person name="Ryu S."/>
            <person name="Kim W."/>
        </authorList>
    </citation>
    <scope>NUCLEOTIDE SEQUENCE [LARGE SCALE GENOMIC DNA]</scope>
    <source>
        <tissue evidence="2">Muscle</tissue>
    </source>
</reference>
<name>A0A5B7F6C3_PORTR</name>
<accession>A0A5B7F6C3</accession>
<keyword evidence="1" id="KW-1133">Transmembrane helix</keyword>
<sequence length="168" mass="18935">MMLTVRDSDVSHDDDDEGRQEEVFCSWSVECHEKHVLEQRVDDTPPTHKHTHLVKNRCASCTVPKKATRPSASRRRRSNMANTSELGWWMVAMTVLPSSVIFFMAFTTLWAMKESRPEVGSSHSSSSGLVIICDMLGLLSRSYQDKDNSHVVSKGSIVEHLVAEPLLH</sequence>
<comment type="caution">
    <text evidence="2">The sequence shown here is derived from an EMBL/GenBank/DDBJ whole genome shotgun (WGS) entry which is preliminary data.</text>
</comment>
<gene>
    <name evidence="2" type="ORF">E2C01_036269</name>
</gene>
<proteinExistence type="predicted"/>
<organism evidence="2 3">
    <name type="scientific">Portunus trituberculatus</name>
    <name type="common">Swimming crab</name>
    <name type="synonym">Neptunus trituberculatus</name>
    <dbReference type="NCBI Taxonomy" id="210409"/>
    <lineage>
        <taxon>Eukaryota</taxon>
        <taxon>Metazoa</taxon>
        <taxon>Ecdysozoa</taxon>
        <taxon>Arthropoda</taxon>
        <taxon>Crustacea</taxon>
        <taxon>Multicrustacea</taxon>
        <taxon>Malacostraca</taxon>
        <taxon>Eumalacostraca</taxon>
        <taxon>Eucarida</taxon>
        <taxon>Decapoda</taxon>
        <taxon>Pleocyemata</taxon>
        <taxon>Brachyura</taxon>
        <taxon>Eubrachyura</taxon>
        <taxon>Portunoidea</taxon>
        <taxon>Portunidae</taxon>
        <taxon>Portuninae</taxon>
        <taxon>Portunus</taxon>
    </lineage>
</organism>
<dbReference type="Proteomes" id="UP000324222">
    <property type="component" value="Unassembled WGS sequence"/>
</dbReference>